<dbReference type="STRING" id="255045.SAMN05444158_3550"/>
<dbReference type="Gene3D" id="3.50.50.60">
    <property type="entry name" value="FAD/NAD(P)-binding domain"/>
    <property type="match status" value="2"/>
</dbReference>
<reference evidence="5 6" key="1">
    <citation type="submission" date="2017-03" db="EMBL/GenBank/DDBJ databases">
        <title>Whole genome sequences of fourteen strains of Bradyrhizobium canariense and one strain of Bradyrhizobium japonicum isolated from Lupinus (Papilionoideae: Genisteae) species in Algeria.</title>
        <authorList>
            <person name="Crovadore J."/>
            <person name="Chekireb D."/>
            <person name="Brachmann A."/>
            <person name="Chablais R."/>
            <person name="Cochard B."/>
            <person name="Lefort F."/>
        </authorList>
    </citation>
    <scope>NUCLEOTIDE SEQUENCE [LARGE SCALE GENOMIC DNA]</scope>
    <source>
        <strain evidence="5 6">UBMA195</strain>
    </source>
</reference>
<protein>
    <recommendedName>
        <fullName evidence="3">Pyridine nucleotide-disulfide oxidoreductase domain-containing protein 2</fullName>
    </recommendedName>
</protein>
<gene>
    <name evidence="5" type="ORF">BSZ18_12225</name>
</gene>
<dbReference type="GO" id="GO:0016491">
    <property type="term" value="F:oxidoreductase activity"/>
    <property type="evidence" value="ECO:0007669"/>
    <property type="project" value="InterPro"/>
</dbReference>
<accession>A0A1X3H9I4</accession>
<dbReference type="PANTHER" id="PTHR10668">
    <property type="entry name" value="PHYTOENE DEHYDROGENASE"/>
    <property type="match status" value="1"/>
</dbReference>
<comment type="caution">
    <text evidence="5">The sequence shown here is derived from an EMBL/GenBank/DDBJ whole genome shotgun (WGS) entry which is preliminary data.</text>
</comment>
<evidence type="ECO:0000256" key="3">
    <source>
        <dbReference type="ARBA" id="ARBA00040298"/>
    </source>
</evidence>
<evidence type="ECO:0000313" key="6">
    <source>
        <dbReference type="Proteomes" id="UP000193553"/>
    </source>
</evidence>
<feature type="domain" description="Amine oxidase" evidence="4">
    <location>
        <begin position="15"/>
        <end position="329"/>
    </location>
</feature>
<dbReference type="AlphaFoldDB" id="A0A1X3H9I4"/>
<dbReference type="InterPro" id="IPR002937">
    <property type="entry name" value="Amino_oxidase"/>
</dbReference>
<dbReference type="EMBL" id="NAFI01000165">
    <property type="protein sequence ID" value="OSJ12586.1"/>
    <property type="molecule type" value="Genomic_DNA"/>
</dbReference>
<dbReference type="RefSeq" id="WP_085361396.1">
    <property type="nucleotide sequence ID" value="NZ_NAFD01000193.1"/>
</dbReference>
<evidence type="ECO:0000256" key="1">
    <source>
        <dbReference type="ARBA" id="ARBA00037217"/>
    </source>
</evidence>
<comment type="subunit">
    <text evidence="2">Interacts with COX5B; this interaction may contribute to localize PYROXD2 to the inner face of the inner mitochondrial membrane.</text>
</comment>
<dbReference type="Proteomes" id="UP000193553">
    <property type="component" value="Unassembled WGS sequence"/>
</dbReference>
<comment type="function">
    <text evidence="1">Probable oxidoreductase that may play a role as regulator of mitochondrial function.</text>
</comment>
<proteinExistence type="predicted"/>
<evidence type="ECO:0000256" key="2">
    <source>
        <dbReference type="ARBA" id="ARBA00038825"/>
    </source>
</evidence>
<name>A0A1X3H9I4_9BRAD</name>
<dbReference type="PANTHER" id="PTHR10668:SF103">
    <property type="entry name" value="PYRIDINE NUCLEOTIDE-DISULFIDE OXIDOREDUCTASE DOMAIN-CONTAINING PROTEIN 2"/>
    <property type="match status" value="1"/>
</dbReference>
<evidence type="ECO:0000259" key="4">
    <source>
        <dbReference type="Pfam" id="PF01593"/>
    </source>
</evidence>
<organism evidence="5 6">
    <name type="scientific">Bradyrhizobium canariense</name>
    <dbReference type="NCBI Taxonomy" id="255045"/>
    <lineage>
        <taxon>Bacteria</taxon>
        <taxon>Pseudomonadati</taxon>
        <taxon>Pseudomonadota</taxon>
        <taxon>Alphaproteobacteria</taxon>
        <taxon>Hyphomicrobiales</taxon>
        <taxon>Nitrobacteraceae</taxon>
        <taxon>Bradyrhizobium</taxon>
    </lineage>
</organism>
<sequence length="536" mass="57652">MIETDVIIIGAGHNGLTCAAYLAMAGLRVRVVERRKVVGGAAVTEEFHPGFRNSVAAYTVSLLNPQVIRDLKLAEQGLRIVERRAQNFLPAPDGSYLLTGEGRTQASVARLSAHDANALDGFSRELEDIADVLRQFVLRAPPNLLDGFGTASIREAVNAFQSANILRGLSLEQSRSLLDLFTRSAGEMLDERFEHDLVKALFGFDAIVGNYASPYAAGSAYVMLHHAFGEVNGKKGVWGHAIGGMGAITQAMARTARDRGVVIDTDAGVREVIVERDRAVGVALENGTAIRAKYVAANVNPKLLYTRLVAADGLPQTFLDRIRHWKNGSGTFRMNVALDRLPSFTALPGDGDHLTSGIILAPDLGYMDRAFLDARAHGWSREPVVEMLIPSTLDDTLAPAGHHVASLFCQHVAPELPDGKSWDDHREEVADLMIATVDKYAPGFATSVLGRQILSPLDLERQFGLLGGDIFHGALTLNQLFSARPMLGHADYRGPVRGLYHCGSGAHPGGGVTGAPGHNAAQAILRDHRSLFGSRG</sequence>
<dbReference type="Pfam" id="PF01593">
    <property type="entry name" value="Amino_oxidase"/>
    <property type="match status" value="1"/>
</dbReference>
<dbReference type="SUPFAM" id="SSF51905">
    <property type="entry name" value="FAD/NAD(P)-binding domain"/>
    <property type="match status" value="1"/>
</dbReference>
<dbReference type="OrthoDB" id="9774675at2"/>
<dbReference type="InterPro" id="IPR036188">
    <property type="entry name" value="FAD/NAD-bd_sf"/>
</dbReference>
<evidence type="ECO:0000313" key="5">
    <source>
        <dbReference type="EMBL" id="OSJ12586.1"/>
    </source>
</evidence>